<dbReference type="SUPFAM" id="SSF53474">
    <property type="entry name" value="alpha/beta-Hydrolases"/>
    <property type="match status" value="1"/>
</dbReference>
<keyword evidence="6" id="KW-1185">Reference proteome</keyword>
<dbReference type="Gene3D" id="3.40.50.1820">
    <property type="entry name" value="alpha/beta hydrolase"/>
    <property type="match status" value="1"/>
</dbReference>
<dbReference type="Proteomes" id="UP001206067">
    <property type="component" value="Unassembled WGS sequence"/>
</dbReference>
<dbReference type="EMBL" id="JANKHH010000004">
    <property type="protein sequence ID" value="MCR2833980.1"/>
    <property type="molecule type" value="Genomic_DNA"/>
</dbReference>
<keyword evidence="3 5" id="KW-0378">Hydrolase</keyword>
<evidence type="ECO:0000256" key="2">
    <source>
        <dbReference type="ARBA" id="ARBA00022797"/>
    </source>
</evidence>
<dbReference type="GO" id="GO:0016787">
    <property type="term" value="F:hydrolase activity"/>
    <property type="evidence" value="ECO:0007669"/>
    <property type="project" value="UniProtKB-KW"/>
</dbReference>
<evidence type="ECO:0000313" key="5">
    <source>
        <dbReference type="EMBL" id="MCR2833980.1"/>
    </source>
</evidence>
<dbReference type="InterPro" id="IPR016292">
    <property type="entry name" value="Epoxide_hydrolase"/>
</dbReference>
<dbReference type="InterPro" id="IPR000639">
    <property type="entry name" value="Epox_hydrolase-like"/>
</dbReference>
<comment type="similarity">
    <text evidence="1">Belongs to the peptidase S33 family.</text>
</comment>
<dbReference type="PANTHER" id="PTHR21661">
    <property type="entry name" value="EPOXIDE HYDROLASE 1-RELATED"/>
    <property type="match status" value="1"/>
</dbReference>
<keyword evidence="2" id="KW-0058">Aromatic hydrocarbons catabolism</keyword>
<protein>
    <submittedName>
        <fullName evidence="5">Epoxide hydrolase 1</fullName>
    </submittedName>
</protein>
<proteinExistence type="inferred from homology"/>
<feature type="domain" description="Epoxide hydrolase N-terminal" evidence="4">
    <location>
        <begin position="4"/>
        <end position="109"/>
    </location>
</feature>
<organism evidence="5 6">
    <name type="scientific">Parerythrobacter lacustris</name>
    <dbReference type="NCBI Taxonomy" id="2969984"/>
    <lineage>
        <taxon>Bacteria</taxon>
        <taxon>Pseudomonadati</taxon>
        <taxon>Pseudomonadota</taxon>
        <taxon>Alphaproteobacteria</taxon>
        <taxon>Sphingomonadales</taxon>
        <taxon>Erythrobacteraceae</taxon>
        <taxon>Parerythrobacter</taxon>
    </lineage>
</organism>
<dbReference type="PANTHER" id="PTHR21661:SF35">
    <property type="entry name" value="EPOXIDE HYDROLASE"/>
    <property type="match status" value="1"/>
</dbReference>
<evidence type="ECO:0000256" key="3">
    <source>
        <dbReference type="ARBA" id="ARBA00022801"/>
    </source>
</evidence>
<sequence>MSAIRPFVLDIPQAEIERLHRKIDDARWPEAEPVGDWSQGTPLAALQDLVAYWRNGYDWRACEARLNAFGQFETEIDGLDIHFLHVRSSRDDALPLVLTHGWPGSVREFFEVIPLLTEPGDGEQAFHLVIPSLPGFGFSGKPAQTGWGVEKIATAWAELMRRLSYTRWVAQGGDWGSAVTTVIGAQAPEGCLGIHVNMPIGRPGPDDLANPSPEEVKALQALQYYQEWDSGYSKQQSTRPQTVGYGLVDSPVGLAGWIFEKMHAWTDNAGSPFDALSKDAILDNVMLYWLPATGASAARLYWESLAKFGEGEVSIPAGASAFPKEIIPAPRKWAERRYTNLVYWNDMPKGGHFAAWEQPELFAGELRACFGKVLQTSPHSSP</sequence>
<dbReference type="InterPro" id="IPR029058">
    <property type="entry name" value="AB_hydrolase_fold"/>
</dbReference>
<evidence type="ECO:0000313" key="6">
    <source>
        <dbReference type="Proteomes" id="UP001206067"/>
    </source>
</evidence>
<dbReference type="PIRSF" id="PIRSF001112">
    <property type="entry name" value="Epoxide_hydrolase"/>
    <property type="match status" value="1"/>
</dbReference>
<dbReference type="Pfam" id="PF06441">
    <property type="entry name" value="EHN"/>
    <property type="match status" value="1"/>
</dbReference>
<dbReference type="RefSeq" id="WP_257595758.1">
    <property type="nucleotide sequence ID" value="NZ_JANKHH010000004.1"/>
</dbReference>
<evidence type="ECO:0000259" key="4">
    <source>
        <dbReference type="Pfam" id="PF06441"/>
    </source>
</evidence>
<evidence type="ECO:0000256" key="1">
    <source>
        <dbReference type="ARBA" id="ARBA00010088"/>
    </source>
</evidence>
<reference evidence="5 6" key="1">
    <citation type="submission" date="2022-08" db="EMBL/GenBank/DDBJ databases">
        <title>Polyphasic taxonomy analysis of Qipengyuania sp.RS5-5.</title>
        <authorList>
            <person name="Xamxidin M."/>
            <person name="Wu M."/>
        </authorList>
    </citation>
    <scope>NUCLEOTIDE SEQUENCE [LARGE SCALE GENOMIC DNA]</scope>
    <source>
        <strain evidence="5 6">RS5-5</strain>
    </source>
</reference>
<dbReference type="InterPro" id="IPR010497">
    <property type="entry name" value="Epoxide_hydro_N"/>
</dbReference>
<dbReference type="PRINTS" id="PR00412">
    <property type="entry name" value="EPOXHYDRLASE"/>
</dbReference>
<comment type="caution">
    <text evidence="5">The sequence shown here is derived from an EMBL/GenBank/DDBJ whole genome shotgun (WGS) entry which is preliminary data.</text>
</comment>
<gene>
    <name evidence="5" type="ORF">NSO95_08470</name>
</gene>
<name>A0ABT1XQM9_9SPHN</name>
<accession>A0ABT1XQM9</accession>